<protein>
    <recommendedName>
        <fullName evidence="4">Secreted protein</fullName>
    </recommendedName>
</protein>
<proteinExistence type="predicted"/>
<accession>A0A4Z2HWR8</accession>
<evidence type="ECO:0008006" key="4">
    <source>
        <dbReference type="Google" id="ProtNLM"/>
    </source>
</evidence>
<name>A0A4Z2HWR8_9TELE</name>
<organism evidence="2 3">
    <name type="scientific">Liparis tanakae</name>
    <name type="common">Tanaka's snailfish</name>
    <dbReference type="NCBI Taxonomy" id="230148"/>
    <lineage>
        <taxon>Eukaryota</taxon>
        <taxon>Metazoa</taxon>
        <taxon>Chordata</taxon>
        <taxon>Craniata</taxon>
        <taxon>Vertebrata</taxon>
        <taxon>Euteleostomi</taxon>
        <taxon>Actinopterygii</taxon>
        <taxon>Neopterygii</taxon>
        <taxon>Teleostei</taxon>
        <taxon>Neoteleostei</taxon>
        <taxon>Acanthomorphata</taxon>
        <taxon>Eupercaria</taxon>
        <taxon>Perciformes</taxon>
        <taxon>Cottioidei</taxon>
        <taxon>Cottales</taxon>
        <taxon>Liparidae</taxon>
        <taxon>Liparis</taxon>
    </lineage>
</organism>
<gene>
    <name evidence="2" type="ORF">EYF80_019697</name>
</gene>
<feature type="chain" id="PRO_5021498214" description="Secreted protein" evidence="1">
    <location>
        <begin position="30"/>
        <end position="103"/>
    </location>
</feature>
<dbReference type="Proteomes" id="UP000314294">
    <property type="component" value="Unassembled WGS sequence"/>
</dbReference>
<dbReference type="AlphaFoldDB" id="A0A4Z2HWR8"/>
<reference evidence="2 3" key="1">
    <citation type="submission" date="2019-03" db="EMBL/GenBank/DDBJ databases">
        <title>First draft genome of Liparis tanakae, snailfish: a comprehensive survey of snailfish specific genes.</title>
        <authorList>
            <person name="Kim W."/>
            <person name="Song I."/>
            <person name="Jeong J.-H."/>
            <person name="Kim D."/>
            <person name="Kim S."/>
            <person name="Ryu S."/>
            <person name="Song J.Y."/>
            <person name="Lee S.K."/>
        </authorList>
    </citation>
    <scope>NUCLEOTIDE SEQUENCE [LARGE SCALE GENOMIC DNA]</scope>
    <source>
        <tissue evidence="2">Muscle</tissue>
    </source>
</reference>
<dbReference type="EMBL" id="SRLO01000168">
    <property type="protein sequence ID" value="TNN70021.1"/>
    <property type="molecule type" value="Genomic_DNA"/>
</dbReference>
<comment type="caution">
    <text evidence="2">The sequence shown here is derived from an EMBL/GenBank/DDBJ whole genome shotgun (WGS) entry which is preliminary data.</text>
</comment>
<evidence type="ECO:0000313" key="2">
    <source>
        <dbReference type="EMBL" id="TNN70021.1"/>
    </source>
</evidence>
<feature type="signal peptide" evidence="1">
    <location>
        <begin position="1"/>
        <end position="29"/>
    </location>
</feature>
<evidence type="ECO:0000313" key="3">
    <source>
        <dbReference type="Proteomes" id="UP000314294"/>
    </source>
</evidence>
<keyword evidence="1" id="KW-0732">Signal</keyword>
<evidence type="ECO:0000256" key="1">
    <source>
        <dbReference type="SAM" id="SignalP"/>
    </source>
</evidence>
<keyword evidence="3" id="KW-1185">Reference proteome</keyword>
<sequence length="103" mass="11543">MLKLKFLGVFKSVSLILVCPFLSLPEESASDISPAQLFPAAGTSRAKPHLCPHLVSSSHTHSPRDRDALWREPTRLRLQTLGTSNDDARKQLFKRVAHEVNRD</sequence>